<evidence type="ECO:0000256" key="11">
    <source>
        <dbReference type="ARBA" id="ARBA00023012"/>
    </source>
</evidence>
<proteinExistence type="predicted"/>
<dbReference type="Pfam" id="PF00512">
    <property type="entry name" value="HisKA"/>
    <property type="match status" value="1"/>
</dbReference>
<keyword evidence="11" id="KW-0902">Two-component regulatory system</keyword>
<keyword evidence="7" id="KW-0547">Nucleotide-binding</keyword>
<sequence length="776" mass="86683">MKISTKITLTIFWGALITIVSIIFFVYTSTRSSLEEIIGFQQLELSKQKINEVTLFLSQRNGDIQVFTTFDRVRNAAITRTYTGLAEEPALLEARKSLVDAANIYGEWKLLHLFDRTGNIITTTGTGASIQNISTMDQTYIDQFNETVKGNVTHSEAFYSKELDQTTMVFMAPVRTSIPDGEVVGVVAGYIDWEAIMGLLSDVTEFFTHIYDSTGTMIATNTSQHTKTLLQANYSDYPAIKSAMSGEASSQVMKSISGDYFSVVSYMPQTEYNNYKGNGWILIMDVPVTVAYTAAYKTAAKIAAVAVPTILATSFAILFLISTLLYKPMRTLLEAVTAISQGDLTRQIKVRSKDEIGVLAGAFNNMTTQLREIWHTLEQKVTERTAALANTLHDVEERNNWLEEAKKKDEALLESIGDGVIATDESGKVLVINKAAQEQLGWKADEIVGKSVVNSIPLEDENGKLVSPQDRPIHKALKYGKKITNTGLGADALYYIRRDRTKFPIMLSASPVILNKKIFGTIIVFRDVTKEKEIDRMKSEFISLASHQLRTPLSTVNWYTEILLEGDAGHLTDDQKKYLDEIYKANRRMVDLVNALLNVSRIEMGTFLIEPKPTFLPEISKNVIAEVQPQINMKKLKVEEKYDPNIPVIQADPRITTIIFQNLITNAVKYTSDGGNITIEVSMQPEENSVLIKVSDTGYGIPQHQQDRIFTKLFRADNVTQKETEGTGLGLYIIKNILEYTGGSIWFESEENKGTTFFVTMPVQGMQKKEGSKALS</sequence>
<dbReference type="Pfam" id="PF00672">
    <property type="entry name" value="HAMP"/>
    <property type="match status" value="1"/>
</dbReference>
<dbReference type="InterPro" id="IPR036890">
    <property type="entry name" value="HATPase_C_sf"/>
</dbReference>
<dbReference type="PROSITE" id="PS50885">
    <property type="entry name" value="HAMP"/>
    <property type="match status" value="1"/>
</dbReference>
<comment type="catalytic activity">
    <reaction evidence="1">
        <text>ATP + protein L-histidine = ADP + protein N-phospho-L-histidine.</text>
        <dbReference type="EC" id="2.7.13.3"/>
    </reaction>
</comment>
<dbReference type="AlphaFoldDB" id="A0A0G0XCQ9"/>
<dbReference type="InterPro" id="IPR005467">
    <property type="entry name" value="His_kinase_dom"/>
</dbReference>
<dbReference type="GO" id="GO:0007234">
    <property type="term" value="P:osmosensory signaling via phosphorelay pathway"/>
    <property type="evidence" value="ECO:0007669"/>
    <property type="project" value="TreeGrafter"/>
</dbReference>
<keyword evidence="8 17" id="KW-0418">Kinase</keyword>
<dbReference type="Pfam" id="PF00989">
    <property type="entry name" value="PAS"/>
    <property type="match status" value="1"/>
</dbReference>
<dbReference type="GO" id="GO:0000155">
    <property type="term" value="F:phosphorelay sensor kinase activity"/>
    <property type="evidence" value="ECO:0007669"/>
    <property type="project" value="InterPro"/>
</dbReference>
<dbReference type="InterPro" id="IPR003661">
    <property type="entry name" value="HisK_dim/P_dom"/>
</dbReference>
<dbReference type="PROSITE" id="PS50112">
    <property type="entry name" value="PAS"/>
    <property type="match status" value="1"/>
</dbReference>
<evidence type="ECO:0000256" key="4">
    <source>
        <dbReference type="ARBA" id="ARBA00022553"/>
    </source>
</evidence>
<evidence type="ECO:0000256" key="1">
    <source>
        <dbReference type="ARBA" id="ARBA00000085"/>
    </source>
</evidence>
<evidence type="ECO:0000256" key="9">
    <source>
        <dbReference type="ARBA" id="ARBA00022840"/>
    </source>
</evidence>
<dbReference type="GO" id="GO:0005524">
    <property type="term" value="F:ATP binding"/>
    <property type="evidence" value="ECO:0007669"/>
    <property type="project" value="UniProtKB-KW"/>
</dbReference>
<feature type="domain" description="Histidine kinase" evidence="14">
    <location>
        <begin position="544"/>
        <end position="765"/>
    </location>
</feature>
<evidence type="ECO:0000256" key="10">
    <source>
        <dbReference type="ARBA" id="ARBA00022989"/>
    </source>
</evidence>
<accession>A0A0G0XCQ9</accession>
<dbReference type="PROSITE" id="PS50109">
    <property type="entry name" value="HIS_KIN"/>
    <property type="match status" value="1"/>
</dbReference>
<dbReference type="SUPFAM" id="SSF55874">
    <property type="entry name" value="ATPase domain of HSP90 chaperone/DNA topoisomerase II/histidine kinase"/>
    <property type="match status" value="1"/>
</dbReference>
<dbReference type="SMART" id="SM00304">
    <property type="entry name" value="HAMP"/>
    <property type="match status" value="1"/>
</dbReference>
<keyword evidence="12 13" id="KW-0472">Membrane</keyword>
<keyword evidence="5" id="KW-0808">Transferase</keyword>
<feature type="transmembrane region" description="Helical" evidence="13">
    <location>
        <begin position="302"/>
        <end position="326"/>
    </location>
</feature>
<dbReference type="FunFam" id="3.30.565.10:FF:000006">
    <property type="entry name" value="Sensor histidine kinase WalK"/>
    <property type="match status" value="1"/>
</dbReference>
<dbReference type="Proteomes" id="UP000034920">
    <property type="component" value="Unassembled WGS sequence"/>
</dbReference>
<comment type="caution">
    <text evidence="17">The sequence shown here is derived from an EMBL/GenBank/DDBJ whole genome shotgun (WGS) entry which is preliminary data.</text>
</comment>
<dbReference type="InterPro" id="IPR003660">
    <property type="entry name" value="HAMP_dom"/>
</dbReference>
<dbReference type="InterPro" id="IPR003594">
    <property type="entry name" value="HATPase_dom"/>
</dbReference>
<dbReference type="CDD" id="cd00130">
    <property type="entry name" value="PAS"/>
    <property type="match status" value="1"/>
</dbReference>
<dbReference type="GO" id="GO:0016020">
    <property type="term" value="C:membrane"/>
    <property type="evidence" value="ECO:0007669"/>
    <property type="project" value="UniProtKB-SubCell"/>
</dbReference>
<dbReference type="InterPro" id="IPR035965">
    <property type="entry name" value="PAS-like_dom_sf"/>
</dbReference>
<dbReference type="SUPFAM" id="SSF158472">
    <property type="entry name" value="HAMP domain-like"/>
    <property type="match status" value="1"/>
</dbReference>
<evidence type="ECO:0000256" key="13">
    <source>
        <dbReference type="SAM" id="Phobius"/>
    </source>
</evidence>
<evidence type="ECO:0000256" key="8">
    <source>
        <dbReference type="ARBA" id="ARBA00022777"/>
    </source>
</evidence>
<evidence type="ECO:0000313" key="17">
    <source>
        <dbReference type="EMBL" id="KKS22714.1"/>
    </source>
</evidence>
<evidence type="ECO:0000256" key="6">
    <source>
        <dbReference type="ARBA" id="ARBA00022692"/>
    </source>
</evidence>
<evidence type="ECO:0000256" key="2">
    <source>
        <dbReference type="ARBA" id="ARBA00004141"/>
    </source>
</evidence>
<evidence type="ECO:0000313" key="18">
    <source>
        <dbReference type="Proteomes" id="UP000034920"/>
    </source>
</evidence>
<dbReference type="PANTHER" id="PTHR42878:SF7">
    <property type="entry name" value="SENSOR HISTIDINE KINASE GLRK"/>
    <property type="match status" value="1"/>
</dbReference>
<dbReference type="SMART" id="SM00387">
    <property type="entry name" value="HATPase_c"/>
    <property type="match status" value="1"/>
</dbReference>
<comment type="subcellular location">
    <subcellularLocation>
        <location evidence="2">Membrane</location>
        <topology evidence="2">Multi-pass membrane protein</topology>
    </subcellularLocation>
</comment>
<dbReference type="InterPro" id="IPR050351">
    <property type="entry name" value="BphY/WalK/GraS-like"/>
</dbReference>
<keyword evidence="10 13" id="KW-1133">Transmembrane helix</keyword>
<dbReference type="SUPFAM" id="SSF47384">
    <property type="entry name" value="Homodimeric domain of signal transducing histidine kinase"/>
    <property type="match status" value="1"/>
</dbReference>
<feature type="domain" description="PAS" evidence="15">
    <location>
        <begin position="405"/>
        <end position="480"/>
    </location>
</feature>
<dbReference type="SUPFAM" id="SSF55785">
    <property type="entry name" value="PYP-like sensor domain (PAS domain)"/>
    <property type="match status" value="1"/>
</dbReference>
<dbReference type="PRINTS" id="PR00344">
    <property type="entry name" value="BCTRLSENSOR"/>
</dbReference>
<keyword evidence="9" id="KW-0067">ATP-binding</keyword>
<feature type="transmembrane region" description="Helical" evidence="13">
    <location>
        <begin position="7"/>
        <end position="27"/>
    </location>
</feature>
<dbReference type="GO" id="GO:0006355">
    <property type="term" value="P:regulation of DNA-templated transcription"/>
    <property type="evidence" value="ECO:0007669"/>
    <property type="project" value="InterPro"/>
</dbReference>
<dbReference type="STRING" id="1619103.UU80_C0003G0014"/>
<dbReference type="EC" id="2.7.13.3" evidence="3"/>
<dbReference type="CDD" id="cd06225">
    <property type="entry name" value="HAMP"/>
    <property type="match status" value="1"/>
</dbReference>
<evidence type="ECO:0000256" key="7">
    <source>
        <dbReference type="ARBA" id="ARBA00022741"/>
    </source>
</evidence>
<protein>
    <recommendedName>
        <fullName evidence="3">histidine kinase</fullName>
        <ecNumber evidence="3">2.7.13.3</ecNumber>
    </recommendedName>
</protein>
<dbReference type="InterPro" id="IPR013767">
    <property type="entry name" value="PAS_fold"/>
</dbReference>
<dbReference type="InterPro" id="IPR004358">
    <property type="entry name" value="Sig_transdc_His_kin-like_C"/>
</dbReference>
<evidence type="ECO:0000259" key="15">
    <source>
        <dbReference type="PROSITE" id="PS50112"/>
    </source>
</evidence>
<evidence type="ECO:0000256" key="5">
    <source>
        <dbReference type="ARBA" id="ARBA00022679"/>
    </source>
</evidence>
<dbReference type="EMBL" id="LCCA01000003">
    <property type="protein sequence ID" value="KKS22714.1"/>
    <property type="molecule type" value="Genomic_DNA"/>
</dbReference>
<dbReference type="PANTHER" id="PTHR42878">
    <property type="entry name" value="TWO-COMPONENT HISTIDINE KINASE"/>
    <property type="match status" value="1"/>
</dbReference>
<dbReference type="CDD" id="cd00082">
    <property type="entry name" value="HisKA"/>
    <property type="match status" value="1"/>
</dbReference>
<dbReference type="SMART" id="SM00388">
    <property type="entry name" value="HisKA"/>
    <property type="match status" value="1"/>
</dbReference>
<organism evidence="17 18">
    <name type="scientific">candidate division WWE3 bacterium GW2011_GWA1_41_8</name>
    <dbReference type="NCBI Taxonomy" id="1619103"/>
    <lineage>
        <taxon>Bacteria</taxon>
        <taxon>Katanobacteria</taxon>
    </lineage>
</organism>
<keyword evidence="6 13" id="KW-0812">Transmembrane</keyword>
<keyword evidence="4" id="KW-0597">Phosphoprotein</keyword>
<dbReference type="Gene3D" id="6.10.340.10">
    <property type="match status" value="1"/>
</dbReference>
<dbReference type="Gene3D" id="1.10.287.130">
    <property type="match status" value="1"/>
</dbReference>
<dbReference type="GO" id="GO:0030295">
    <property type="term" value="F:protein kinase activator activity"/>
    <property type="evidence" value="ECO:0007669"/>
    <property type="project" value="TreeGrafter"/>
</dbReference>
<reference evidence="17 18" key="1">
    <citation type="journal article" date="2015" name="Nature">
        <title>rRNA introns, odd ribosomes, and small enigmatic genomes across a large radiation of phyla.</title>
        <authorList>
            <person name="Brown C.T."/>
            <person name="Hug L.A."/>
            <person name="Thomas B.C."/>
            <person name="Sharon I."/>
            <person name="Castelle C.J."/>
            <person name="Singh A."/>
            <person name="Wilkins M.J."/>
            <person name="Williams K.H."/>
            <person name="Banfield J.F."/>
        </authorList>
    </citation>
    <scope>NUCLEOTIDE SEQUENCE [LARGE SCALE GENOMIC DNA]</scope>
</reference>
<dbReference type="GO" id="GO:0000156">
    <property type="term" value="F:phosphorelay response regulator activity"/>
    <property type="evidence" value="ECO:0007669"/>
    <property type="project" value="TreeGrafter"/>
</dbReference>
<dbReference type="Gene3D" id="3.30.565.10">
    <property type="entry name" value="Histidine kinase-like ATPase, C-terminal domain"/>
    <property type="match status" value="1"/>
</dbReference>
<dbReference type="NCBIfam" id="TIGR00229">
    <property type="entry name" value="sensory_box"/>
    <property type="match status" value="1"/>
</dbReference>
<dbReference type="SMART" id="SM00091">
    <property type="entry name" value="PAS"/>
    <property type="match status" value="1"/>
</dbReference>
<gene>
    <name evidence="17" type="ORF">UU80_C0003G0014</name>
</gene>
<evidence type="ECO:0000256" key="12">
    <source>
        <dbReference type="ARBA" id="ARBA00023136"/>
    </source>
</evidence>
<name>A0A0G0XCQ9_UNCKA</name>
<feature type="domain" description="HAMP" evidence="16">
    <location>
        <begin position="327"/>
        <end position="375"/>
    </location>
</feature>
<evidence type="ECO:0000259" key="14">
    <source>
        <dbReference type="PROSITE" id="PS50109"/>
    </source>
</evidence>
<dbReference type="InterPro" id="IPR036097">
    <property type="entry name" value="HisK_dim/P_sf"/>
</dbReference>
<dbReference type="Pfam" id="PF02518">
    <property type="entry name" value="HATPase_c"/>
    <property type="match status" value="1"/>
</dbReference>
<dbReference type="Gene3D" id="3.30.450.20">
    <property type="entry name" value="PAS domain"/>
    <property type="match status" value="2"/>
</dbReference>
<dbReference type="InterPro" id="IPR000014">
    <property type="entry name" value="PAS"/>
</dbReference>
<evidence type="ECO:0000259" key="16">
    <source>
        <dbReference type="PROSITE" id="PS50885"/>
    </source>
</evidence>
<evidence type="ECO:0000256" key="3">
    <source>
        <dbReference type="ARBA" id="ARBA00012438"/>
    </source>
</evidence>